<keyword evidence="2" id="KW-1185">Reference proteome</keyword>
<reference evidence="1 2" key="2">
    <citation type="submission" date="2011-10" db="EMBL/GenBank/DDBJ databases">
        <title>The Genome Sequence of Simonsiella muelleri ATCC 29453.</title>
        <authorList>
            <consortium name="The Broad Institute Genome Sequencing Platform"/>
            <consortium name="The Broad Institute Genome Sequencing Center for Infectious Disease"/>
            <person name="Earl A."/>
            <person name="Ward D."/>
            <person name="Feldgarden M."/>
            <person name="Gevers D."/>
            <person name="Izard J."/>
            <person name="Baranova O.V."/>
            <person name="Blanton J.M."/>
            <person name="Tanner A.C."/>
            <person name="Dewhirst F."/>
            <person name="Young S.K."/>
            <person name="Zeng Q."/>
            <person name="Gargeya S."/>
            <person name="Fitzgerald M."/>
            <person name="Haas B."/>
            <person name="Abouelleil A."/>
            <person name="Alvarado L."/>
            <person name="Arachchi H.M."/>
            <person name="Berlin A."/>
            <person name="Brown A."/>
            <person name="Chapman S.B."/>
            <person name="Chen Z."/>
            <person name="Dunbar C."/>
            <person name="Freedman E."/>
            <person name="Gearin G."/>
            <person name="Goldberg J."/>
            <person name="Griggs A."/>
            <person name="Gujja S."/>
            <person name="Heiman D."/>
            <person name="Howarth C."/>
            <person name="Larson L."/>
            <person name="Lui A."/>
            <person name="MacDonald P.J.P."/>
            <person name="Montmayeur A."/>
            <person name="Murphy C."/>
            <person name="Neiman D."/>
            <person name="Pearson M."/>
            <person name="Priest M."/>
            <person name="Roberts A."/>
            <person name="Saif S."/>
            <person name="Shea T."/>
            <person name="Shenoy N."/>
            <person name="Sisk P."/>
            <person name="Stolte C."/>
            <person name="Sykes S."/>
            <person name="Wortman J."/>
            <person name="Nusbaum C."/>
            <person name="Birren B."/>
        </authorList>
    </citation>
    <scope>NUCLEOTIDE SEQUENCE [LARGE SCALE GENOMIC DNA]</scope>
    <source>
        <strain evidence="1 2">ATCC 29453</strain>
    </source>
</reference>
<name>V9HAY2_9NEIS</name>
<dbReference type="RefSeq" id="WP_002642859.1">
    <property type="nucleotide sequence ID" value="NZ_CP019448.1"/>
</dbReference>
<dbReference type="Gene3D" id="3.30.450.30">
    <property type="entry name" value="Dynein light chain 2a, cytoplasmic"/>
    <property type="match status" value="1"/>
</dbReference>
<dbReference type="KEGG" id="smur:BWP33_02805"/>
<gene>
    <name evidence="1" type="ORF">HMPREF9021_02016</name>
</gene>
<dbReference type="STRING" id="641147.HMPREF9021_02016"/>
<comment type="caution">
    <text evidence="1">The sequence shown here is derived from an EMBL/GenBank/DDBJ whole genome shotgun (WGS) entry which is preliminary data.</text>
</comment>
<accession>V9HAY2</accession>
<dbReference type="Proteomes" id="UP000017813">
    <property type="component" value="Unassembled WGS sequence"/>
</dbReference>
<dbReference type="OrthoDB" id="8611817at2"/>
<proteinExistence type="predicted"/>
<organism evidence="1 2">
    <name type="scientific">Simonsiella muelleri ATCC 29453</name>
    <dbReference type="NCBI Taxonomy" id="641147"/>
    <lineage>
        <taxon>Bacteria</taxon>
        <taxon>Pseudomonadati</taxon>
        <taxon>Pseudomonadota</taxon>
        <taxon>Betaproteobacteria</taxon>
        <taxon>Neisseriales</taxon>
        <taxon>Neisseriaceae</taxon>
        <taxon>Simonsiella</taxon>
    </lineage>
</organism>
<evidence type="ECO:0000313" key="2">
    <source>
        <dbReference type="Proteomes" id="UP000017813"/>
    </source>
</evidence>
<dbReference type="EMBL" id="ADCY02000054">
    <property type="protein sequence ID" value="EFG30111.1"/>
    <property type="molecule type" value="Genomic_DNA"/>
</dbReference>
<dbReference type="eggNOG" id="COG2018">
    <property type="taxonomic scope" value="Bacteria"/>
</dbReference>
<evidence type="ECO:0008006" key="3">
    <source>
        <dbReference type="Google" id="ProtNLM"/>
    </source>
</evidence>
<dbReference type="AlphaFoldDB" id="V9HAY2"/>
<protein>
    <recommendedName>
        <fullName evidence="3">Roadblock/LAMTOR2 domain-containing protein</fullName>
    </recommendedName>
</protein>
<reference evidence="1 2" key="1">
    <citation type="submission" date="2010-03" db="EMBL/GenBank/DDBJ databases">
        <authorList>
            <consortium name="The Broad Institute Genome Sequencing Platform"/>
            <person name="Ward D."/>
            <person name="Earl A."/>
            <person name="Feldgarden M."/>
            <person name="Gevers D."/>
            <person name="Young S."/>
            <person name="Zeng Q."/>
            <person name="Koehrsen M."/>
            <person name="Alvarado L."/>
            <person name="Berlin A.M."/>
            <person name="Borenstein D."/>
            <person name="Chapman S.B."/>
            <person name="Chen Z."/>
            <person name="Engels R."/>
            <person name="Freedman E."/>
            <person name="Gellesch M."/>
            <person name="Goldberg J."/>
            <person name="Griggs A."/>
            <person name="Gujja S."/>
            <person name="Heilman E.R."/>
            <person name="Heiman D.I."/>
            <person name="Hepburn T.A."/>
            <person name="Howarth C."/>
            <person name="Jen D."/>
            <person name="Larson L."/>
            <person name="Mehta T."/>
            <person name="Park D."/>
            <person name="Pearson M."/>
            <person name="Richards J."/>
            <person name="Roberts A."/>
            <person name="Saif S."/>
            <person name="Shea T.D."/>
            <person name="Shenoy N."/>
            <person name="Sisk P."/>
            <person name="Stolte C."/>
            <person name="Sykes S.N."/>
            <person name="Walk T."/>
            <person name="White J."/>
            <person name="Yandava C."/>
            <person name="Izard J."/>
            <person name="Baranova O.V."/>
            <person name="Blanton J.M."/>
            <person name="Tanner A.C."/>
            <person name="Dewhirst F."/>
            <person name="Haas B."/>
            <person name="Nusbaum C."/>
            <person name="Birren B."/>
        </authorList>
    </citation>
    <scope>NUCLEOTIDE SEQUENCE [LARGE SCALE GENOMIC DNA]</scope>
    <source>
        <strain evidence="1 2">ATCC 29453</strain>
    </source>
</reference>
<sequence length="120" mass="13376">MKLNEIVNALAKLGGVIAAAIVDYESGMMMASAINQTDFDLEVVAASGCEIIRAKKHTIELLENDDFIHDIVISMTSQYHLLCPCSKQDNIFIYLVLDRQVANLSTCRRALFQAEKKIIE</sequence>
<evidence type="ECO:0000313" key="1">
    <source>
        <dbReference type="EMBL" id="EFG30111.1"/>
    </source>
</evidence>
<dbReference type="HOGENOM" id="CLU_139202_2_1_4"/>
<dbReference type="SUPFAM" id="SSF103196">
    <property type="entry name" value="Roadblock/LC7 domain"/>
    <property type="match status" value="1"/>
</dbReference>